<feature type="compositionally biased region" description="Low complexity" evidence="1">
    <location>
        <begin position="26"/>
        <end position="35"/>
    </location>
</feature>
<proteinExistence type="predicted"/>
<organism evidence="2">
    <name type="scientific">uncultured Rubrobacteraceae bacterium</name>
    <dbReference type="NCBI Taxonomy" id="349277"/>
    <lineage>
        <taxon>Bacteria</taxon>
        <taxon>Bacillati</taxon>
        <taxon>Actinomycetota</taxon>
        <taxon>Rubrobacteria</taxon>
        <taxon>Rubrobacterales</taxon>
        <taxon>Rubrobacteraceae</taxon>
        <taxon>environmental samples</taxon>
    </lineage>
</organism>
<feature type="region of interest" description="Disordered" evidence="1">
    <location>
        <begin position="1"/>
        <end position="64"/>
    </location>
</feature>
<evidence type="ECO:0000256" key="1">
    <source>
        <dbReference type="SAM" id="MobiDB-lite"/>
    </source>
</evidence>
<protein>
    <submittedName>
        <fullName evidence="2">Uncharacterized protein</fullName>
    </submittedName>
</protein>
<sequence>DRAPPVAGRLDSRGAGRARGVRGRPVRLGGPRPSLVRAGQLRRGRDLDGRRRDRRPGRVYPASGGVVAYQPVGRVRHTEGQGPGTPLQDRV</sequence>
<reference evidence="2" key="1">
    <citation type="submission" date="2020-02" db="EMBL/GenBank/DDBJ databases">
        <authorList>
            <person name="Meier V. D."/>
        </authorList>
    </citation>
    <scope>NUCLEOTIDE SEQUENCE</scope>
    <source>
        <strain evidence="2">AVDCRST_MAG12</strain>
    </source>
</reference>
<dbReference type="AlphaFoldDB" id="A0A6J4SR36"/>
<feature type="non-terminal residue" evidence="2">
    <location>
        <position position="1"/>
    </location>
</feature>
<gene>
    <name evidence="2" type="ORF">AVDCRST_MAG12-2775</name>
</gene>
<accession>A0A6J4SR36</accession>
<dbReference type="EMBL" id="CADCVK010000395">
    <property type="protein sequence ID" value="CAA9503000.1"/>
    <property type="molecule type" value="Genomic_DNA"/>
</dbReference>
<name>A0A6J4SR36_9ACTN</name>
<evidence type="ECO:0000313" key="2">
    <source>
        <dbReference type="EMBL" id="CAA9503000.1"/>
    </source>
</evidence>
<feature type="non-terminal residue" evidence="2">
    <location>
        <position position="91"/>
    </location>
</feature>